<keyword evidence="2" id="KW-1185">Reference proteome</keyword>
<organism evidence="1 2">
    <name type="scientific">Amycolatopsis balhimycina DSM 5908</name>
    <dbReference type="NCBI Taxonomy" id="1081091"/>
    <lineage>
        <taxon>Bacteria</taxon>
        <taxon>Bacillati</taxon>
        <taxon>Actinomycetota</taxon>
        <taxon>Actinomycetes</taxon>
        <taxon>Pseudonocardiales</taxon>
        <taxon>Pseudonocardiaceae</taxon>
        <taxon>Amycolatopsis</taxon>
    </lineage>
</organism>
<dbReference type="RefSeq" id="WP_084641989.1">
    <property type="nucleotide sequence ID" value="NZ_QHHU01000093.1"/>
</dbReference>
<sequence>MTGSDRWDEAVLAWEGGSAAISESRNRGWEWRATPAGSNTPELLVGHRTTDAHHDVVRIEMLETPPHAIGARFAFGDWGKREALPLRGPVDGPPEVVLRQVMGWSDDAPH</sequence>
<gene>
    <name evidence="1" type="ORF">DMA12_41895</name>
</gene>
<proteinExistence type="predicted"/>
<protein>
    <submittedName>
        <fullName evidence="1">Uncharacterized protein</fullName>
    </submittedName>
</protein>
<name>A0A428VYZ7_AMYBA</name>
<evidence type="ECO:0000313" key="1">
    <source>
        <dbReference type="EMBL" id="RSM36034.1"/>
    </source>
</evidence>
<accession>A0A428VYZ7</accession>
<dbReference type="EMBL" id="QHHU01000093">
    <property type="protein sequence ID" value="RSM36034.1"/>
    <property type="molecule type" value="Genomic_DNA"/>
</dbReference>
<dbReference type="Proteomes" id="UP000286716">
    <property type="component" value="Unassembled WGS sequence"/>
</dbReference>
<dbReference type="OrthoDB" id="7833812at2"/>
<reference evidence="1 2" key="1">
    <citation type="submission" date="2018-05" db="EMBL/GenBank/DDBJ databases">
        <title>Evolution of GPA BGCs.</title>
        <authorList>
            <person name="Waglechner N."/>
            <person name="Wright G.D."/>
        </authorList>
    </citation>
    <scope>NUCLEOTIDE SEQUENCE [LARGE SCALE GENOMIC DNA]</scope>
    <source>
        <strain evidence="1 2">DSM 5908</strain>
    </source>
</reference>
<evidence type="ECO:0000313" key="2">
    <source>
        <dbReference type="Proteomes" id="UP000286716"/>
    </source>
</evidence>
<dbReference type="AlphaFoldDB" id="A0A428VYZ7"/>
<comment type="caution">
    <text evidence="1">The sequence shown here is derived from an EMBL/GenBank/DDBJ whole genome shotgun (WGS) entry which is preliminary data.</text>
</comment>